<dbReference type="OrthoDB" id="3563271at2759"/>
<proteinExistence type="predicted"/>
<feature type="region of interest" description="Disordered" evidence="1">
    <location>
        <begin position="1"/>
        <end position="128"/>
    </location>
</feature>
<feature type="compositionally biased region" description="Low complexity" evidence="1">
    <location>
        <begin position="116"/>
        <end position="128"/>
    </location>
</feature>
<dbReference type="KEGG" id="psco:LY89DRAFT_726801"/>
<evidence type="ECO:0000313" key="3">
    <source>
        <dbReference type="Proteomes" id="UP000070700"/>
    </source>
</evidence>
<evidence type="ECO:0000256" key="1">
    <source>
        <dbReference type="SAM" id="MobiDB-lite"/>
    </source>
</evidence>
<gene>
    <name evidence="2" type="ORF">LY89DRAFT_726801</name>
</gene>
<feature type="compositionally biased region" description="Low complexity" evidence="1">
    <location>
        <begin position="15"/>
        <end position="42"/>
    </location>
</feature>
<keyword evidence="3" id="KW-1185">Reference proteome</keyword>
<reference evidence="2 3" key="1">
    <citation type="submission" date="2015-10" db="EMBL/GenBank/DDBJ databases">
        <title>Full genome of DAOMC 229536 Phialocephala scopiformis, a fungal endophyte of spruce producing the potent anti-insectan compound rugulosin.</title>
        <authorList>
            <consortium name="DOE Joint Genome Institute"/>
            <person name="Walker A.K."/>
            <person name="Frasz S.L."/>
            <person name="Seifert K.A."/>
            <person name="Miller J.D."/>
            <person name="Mondo S.J."/>
            <person name="Labutti K."/>
            <person name="Lipzen A."/>
            <person name="Dockter R."/>
            <person name="Kennedy M."/>
            <person name="Grigoriev I.V."/>
            <person name="Spatafora J.W."/>
        </authorList>
    </citation>
    <scope>NUCLEOTIDE SEQUENCE [LARGE SCALE GENOMIC DNA]</scope>
    <source>
        <strain evidence="2 3">CBS 120377</strain>
    </source>
</reference>
<dbReference type="EMBL" id="KQ947404">
    <property type="protein sequence ID" value="KUJ23739.1"/>
    <property type="molecule type" value="Genomic_DNA"/>
</dbReference>
<feature type="compositionally biased region" description="Polar residues" evidence="1">
    <location>
        <begin position="70"/>
        <end position="79"/>
    </location>
</feature>
<name>A0A194XUM6_MOLSC</name>
<dbReference type="RefSeq" id="XP_018078094.1">
    <property type="nucleotide sequence ID" value="XM_018219083.1"/>
</dbReference>
<dbReference type="AlphaFoldDB" id="A0A194XUM6"/>
<accession>A0A194XUM6</accession>
<dbReference type="InParanoid" id="A0A194XUM6"/>
<organism evidence="2 3">
    <name type="scientific">Mollisia scopiformis</name>
    <name type="common">Conifer needle endophyte fungus</name>
    <name type="synonym">Phialocephala scopiformis</name>
    <dbReference type="NCBI Taxonomy" id="149040"/>
    <lineage>
        <taxon>Eukaryota</taxon>
        <taxon>Fungi</taxon>
        <taxon>Dikarya</taxon>
        <taxon>Ascomycota</taxon>
        <taxon>Pezizomycotina</taxon>
        <taxon>Leotiomycetes</taxon>
        <taxon>Helotiales</taxon>
        <taxon>Mollisiaceae</taxon>
        <taxon>Mollisia</taxon>
    </lineage>
</organism>
<sequence length="128" mass="14662">MSTSGSRHLKPIIHSRNSSTDSRTSSQSSSSGEYRYYETSTSRSTMANGGYREDREKRTEKRRVPDNKSHVMTTMTSRSGKNKVHAHGARYYDPEEPRASEARYEDYQRTKDYNRSSQPSYSSGSSTR</sequence>
<dbReference type="Proteomes" id="UP000070700">
    <property type="component" value="Unassembled WGS sequence"/>
</dbReference>
<feature type="compositionally biased region" description="Basic and acidic residues" evidence="1">
    <location>
        <begin position="90"/>
        <end position="114"/>
    </location>
</feature>
<dbReference type="GeneID" id="28828809"/>
<evidence type="ECO:0000313" key="2">
    <source>
        <dbReference type="EMBL" id="KUJ23739.1"/>
    </source>
</evidence>
<feature type="compositionally biased region" description="Basic and acidic residues" evidence="1">
    <location>
        <begin position="51"/>
        <end position="69"/>
    </location>
</feature>
<protein>
    <submittedName>
        <fullName evidence="2">Uncharacterized protein</fullName>
    </submittedName>
</protein>